<gene>
    <name evidence="2" type="ORF">I6U51_09855</name>
</gene>
<protein>
    <submittedName>
        <fullName evidence="2">Lactate utilization protein</fullName>
    </submittedName>
</protein>
<sequence>MGGIDVDNNIKYVMDMKVKRTIENLEKNNMEAYYVADEKAVIDKISEFIKEGDTVSVGGSMTLFETGVIDFLRNGKYNFLDRYAPGLTVEQIKEIFRKSFSADAYFVSSNAVTESGELYNVDGTGNRVAAMLYGPDKVIVVVGVNKIVKDIQEADNRMKYCAAPANAKRLNRKTPCTKLGYCMECDSPERICNDYVLIRKQGQKGRIKVIIVAKDLGY</sequence>
<keyword evidence="3" id="KW-1185">Reference proteome</keyword>
<dbReference type="InterPro" id="IPR003741">
    <property type="entry name" value="LUD_dom"/>
</dbReference>
<dbReference type="InterPro" id="IPR037171">
    <property type="entry name" value="NagB/RpiA_transferase-like"/>
</dbReference>
<organism evidence="2 3">
    <name type="scientific">Clostridium aciditolerans</name>
    <dbReference type="NCBI Taxonomy" id="339861"/>
    <lineage>
        <taxon>Bacteria</taxon>
        <taxon>Bacillati</taxon>
        <taxon>Bacillota</taxon>
        <taxon>Clostridia</taxon>
        <taxon>Eubacteriales</taxon>
        <taxon>Clostridiaceae</taxon>
        <taxon>Clostridium</taxon>
    </lineage>
</organism>
<reference evidence="2" key="1">
    <citation type="submission" date="2020-12" db="EMBL/GenBank/DDBJ databases">
        <title>Clostridium thailandense sp. nov., a novel acetogenic bacterium isolated from peat land soil in Thailand.</title>
        <authorList>
            <person name="Chaikitkaew S."/>
            <person name="Birkeland N.K."/>
        </authorList>
    </citation>
    <scope>NUCLEOTIDE SEQUENCE</scope>
    <source>
        <strain evidence="2">DSM 17425</strain>
    </source>
</reference>
<dbReference type="InterPro" id="IPR024185">
    <property type="entry name" value="FTHF_cligase-like_sf"/>
</dbReference>
<name>A0A934HW14_9CLOT</name>
<dbReference type="PANTHER" id="PTHR36179:SF2">
    <property type="entry name" value="LUD DOMAIN-CONTAINING PROTEIN"/>
    <property type="match status" value="1"/>
</dbReference>
<dbReference type="InterPro" id="IPR009501">
    <property type="entry name" value="UCP020269"/>
</dbReference>
<dbReference type="PIRSF" id="PIRSF020269">
    <property type="entry name" value="DUF1121"/>
    <property type="match status" value="1"/>
</dbReference>
<dbReference type="SUPFAM" id="SSF100950">
    <property type="entry name" value="NagB/RpiA/CoA transferase-like"/>
    <property type="match status" value="1"/>
</dbReference>
<comment type="caution">
    <text evidence="2">The sequence shown here is derived from an EMBL/GenBank/DDBJ whole genome shotgun (WGS) entry which is preliminary data.</text>
</comment>
<evidence type="ECO:0000313" key="3">
    <source>
        <dbReference type="Proteomes" id="UP000622687"/>
    </source>
</evidence>
<dbReference type="PANTHER" id="PTHR36179">
    <property type="entry name" value="LUD_DOM DOMAIN-CONTAINING PROTEIN"/>
    <property type="match status" value="1"/>
</dbReference>
<dbReference type="Proteomes" id="UP000622687">
    <property type="component" value="Unassembled WGS sequence"/>
</dbReference>
<dbReference type="EMBL" id="JAEEGB010000010">
    <property type="protein sequence ID" value="MBI6873004.1"/>
    <property type="molecule type" value="Genomic_DNA"/>
</dbReference>
<evidence type="ECO:0000313" key="2">
    <source>
        <dbReference type="EMBL" id="MBI6873004.1"/>
    </source>
</evidence>
<dbReference type="Pfam" id="PF02589">
    <property type="entry name" value="LUD_dom"/>
    <property type="match status" value="1"/>
</dbReference>
<dbReference type="AlphaFoldDB" id="A0A934HW14"/>
<proteinExistence type="predicted"/>
<feature type="domain" description="LUD" evidence="1">
    <location>
        <begin position="19"/>
        <end position="212"/>
    </location>
</feature>
<accession>A0A934HW14</accession>
<evidence type="ECO:0000259" key="1">
    <source>
        <dbReference type="Pfam" id="PF02589"/>
    </source>
</evidence>
<dbReference type="Gene3D" id="3.40.50.10420">
    <property type="entry name" value="NagB/RpiA/CoA transferase-like"/>
    <property type="match status" value="1"/>
</dbReference>